<evidence type="ECO:0000313" key="4">
    <source>
        <dbReference type="EMBL" id="NYI95744.1"/>
    </source>
</evidence>
<dbReference type="AlphaFoldDB" id="A0A853BM26"/>
<dbReference type="PANTHER" id="PTHR19328">
    <property type="entry name" value="HEDGEHOG-INTERACTING PROTEIN"/>
    <property type="match status" value="1"/>
</dbReference>
<accession>A0A853BM26</accession>
<protein>
    <submittedName>
        <fullName evidence="4">Glucose/arabinose dehydrogenase</fullName>
    </submittedName>
</protein>
<dbReference type="InterPro" id="IPR011041">
    <property type="entry name" value="Quinoprot_gluc/sorb_DH_b-prop"/>
</dbReference>
<evidence type="ECO:0000256" key="1">
    <source>
        <dbReference type="SAM" id="MobiDB-lite"/>
    </source>
</evidence>
<dbReference type="Gene3D" id="2.120.10.30">
    <property type="entry name" value="TolB, C-terminal domain"/>
    <property type="match status" value="1"/>
</dbReference>
<dbReference type="PANTHER" id="PTHR19328:SF13">
    <property type="entry name" value="HIPL1 PROTEIN"/>
    <property type="match status" value="1"/>
</dbReference>
<evidence type="ECO:0000256" key="2">
    <source>
        <dbReference type="SAM" id="SignalP"/>
    </source>
</evidence>
<sequence>MDRSQPRRPPARFLTCVLAITAVLAAGCGGGAPGGSGPERTAGDTPGGGAADATGRLVPPGEPETVAGGLEVPWGIAVLPSGGALATERGSGRIVRVDDDGGVSEVGTVAGVRPRGEGGLLGIALDPYGSRPEKVYVYYTARSDNRIARIDLEWGEDGRLALGESRVLVDGIPAADHHNGGQLAFGPDGLLYAATGDAGRAERAQDTGDLGGKILRMTPDGRPADGNPFDNLVYSYGHRNVQGLAWGPEDVLFATEFGQDTYDEVNVIEAGGNYGWPEVEGVGGPDAPDDLVDPVVTWTTEESSPSGAAVAAGSLWVAALRGERLWRMPLTGRADDPLGEPEALFAGDYGRLRSVVPAPGGDGLWLGTSNRDGRGFPAADDDRVLRVPLEEGGG</sequence>
<dbReference type="RefSeq" id="WP_179767220.1">
    <property type="nucleotide sequence ID" value="NZ_JACCFO010000001.1"/>
</dbReference>
<feature type="region of interest" description="Disordered" evidence="1">
    <location>
        <begin position="32"/>
        <end position="55"/>
    </location>
</feature>
<name>A0A853BM26_9ACTN</name>
<feature type="domain" description="Glucose/Sorbosone dehydrogenase" evidence="3">
    <location>
        <begin position="70"/>
        <end position="374"/>
    </location>
</feature>
<dbReference type="Proteomes" id="UP000575985">
    <property type="component" value="Unassembled WGS sequence"/>
</dbReference>
<dbReference type="InterPro" id="IPR011042">
    <property type="entry name" value="6-blade_b-propeller_TolB-like"/>
</dbReference>
<dbReference type="EMBL" id="JACCFO010000001">
    <property type="protein sequence ID" value="NYI95744.1"/>
    <property type="molecule type" value="Genomic_DNA"/>
</dbReference>
<dbReference type="PROSITE" id="PS51257">
    <property type="entry name" value="PROKAR_LIPOPROTEIN"/>
    <property type="match status" value="1"/>
</dbReference>
<dbReference type="Pfam" id="PF07995">
    <property type="entry name" value="GSDH"/>
    <property type="match status" value="1"/>
</dbReference>
<evidence type="ECO:0000259" key="3">
    <source>
        <dbReference type="Pfam" id="PF07995"/>
    </source>
</evidence>
<organism evidence="4 5">
    <name type="scientific">Streptomonospora nanhaiensis</name>
    <dbReference type="NCBI Taxonomy" id="1323731"/>
    <lineage>
        <taxon>Bacteria</taxon>
        <taxon>Bacillati</taxon>
        <taxon>Actinomycetota</taxon>
        <taxon>Actinomycetes</taxon>
        <taxon>Streptosporangiales</taxon>
        <taxon>Nocardiopsidaceae</taxon>
        <taxon>Streptomonospora</taxon>
    </lineage>
</organism>
<gene>
    <name evidence="4" type="ORF">HNR12_002021</name>
</gene>
<proteinExistence type="predicted"/>
<comment type="caution">
    <text evidence="4">The sequence shown here is derived from an EMBL/GenBank/DDBJ whole genome shotgun (WGS) entry which is preliminary data.</text>
</comment>
<evidence type="ECO:0000313" key="5">
    <source>
        <dbReference type="Proteomes" id="UP000575985"/>
    </source>
</evidence>
<keyword evidence="5" id="KW-1185">Reference proteome</keyword>
<feature type="signal peptide" evidence="2">
    <location>
        <begin position="1"/>
        <end position="25"/>
    </location>
</feature>
<dbReference type="SUPFAM" id="SSF50952">
    <property type="entry name" value="Soluble quinoprotein glucose dehydrogenase"/>
    <property type="match status" value="1"/>
</dbReference>
<reference evidence="4 5" key="1">
    <citation type="submission" date="2020-07" db="EMBL/GenBank/DDBJ databases">
        <title>Sequencing the genomes of 1000 actinobacteria strains.</title>
        <authorList>
            <person name="Klenk H.-P."/>
        </authorList>
    </citation>
    <scope>NUCLEOTIDE SEQUENCE [LARGE SCALE GENOMIC DNA]</scope>
    <source>
        <strain evidence="4 5">DSM 45927</strain>
    </source>
</reference>
<keyword evidence="2" id="KW-0732">Signal</keyword>
<dbReference type="InterPro" id="IPR012938">
    <property type="entry name" value="Glc/Sorbosone_DH"/>
</dbReference>
<feature type="chain" id="PRO_5032485482" evidence="2">
    <location>
        <begin position="26"/>
        <end position="394"/>
    </location>
</feature>